<dbReference type="EMBL" id="CAJNDS010002128">
    <property type="protein sequence ID" value="CAE7342358.1"/>
    <property type="molecule type" value="Genomic_DNA"/>
</dbReference>
<dbReference type="InterPro" id="IPR045844">
    <property type="entry name" value="RRM_Ist3-like"/>
</dbReference>
<comment type="caution">
    <text evidence="6">The sequence shown here is derived from an EMBL/GenBank/DDBJ whole genome shotgun (WGS) entry which is preliminary data.</text>
</comment>
<comment type="similarity">
    <text evidence="1">Belongs to the glycosyltransferase 77 family.</text>
</comment>
<reference evidence="6" key="1">
    <citation type="submission" date="2021-02" db="EMBL/GenBank/DDBJ databases">
        <authorList>
            <person name="Dougan E. K."/>
            <person name="Rhodes N."/>
            <person name="Thang M."/>
            <person name="Chan C."/>
        </authorList>
    </citation>
    <scope>NUCLEOTIDE SEQUENCE</scope>
</reference>
<evidence type="ECO:0000256" key="3">
    <source>
        <dbReference type="PROSITE-ProRule" id="PRU00176"/>
    </source>
</evidence>
<keyword evidence="7" id="KW-1185">Reference proteome</keyword>
<protein>
    <submittedName>
        <fullName evidence="6">RBMX2 protein</fullName>
    </submittedName>
</protein>
<evidence type="ECO:0000256" key="1">
    <source>
        <dbReference type="ARBA" id="ARBA00007033"/>
    </source>
</evidence>
<evidence type="ECO:0000256" key="4">
    <source>
        <dbReference type="SAM" id="MobiDB-lite"/>
    </source>
</evidence>
<evidence type="ECO:0000313" key="7">
    <source>
        <dbReference type="Proteomes" id="UP000604046"/>
    </source>
</evidence>
<organism evidence="6 7">
    <name type="scientific">Symbiodinium natans</name>
    <dbReference type="NCBI Taxonomy" id="878477"/>
    <lineage>
        <taxon>Eukaryota</taxon>
        <taxon>Sar</taxon>
        <taxon>Alveolata</taxon>
        <taxon>Dinophyceae</taxon>
        <taxon>Suessiales</taxon>
        <taxon>Symbiodiniaceae</taxon>
        <taxon>Symbiodinium</taxon>
    </lineage>
</organism>
<dbReference type="SMART" id="SM00360">
    <property type="entry name" value="RRM"/>
    <property type="match status" value="1"/>
</dbReference>
<dbReference type="SUPFAM" id="SSF53448">
    <property type="entry name" value="Nucleotide-diphospho-sugar transferases"/>
    <property type="match status" value="1"/>
</dbReference>
<dbReference type="GO" id="GO:0000398">
    <property type="term" value="P:mRNA splicing, via spliceosome"/>
    <property type="evidence" value="ECO:0007669"/>
    <property type="project" value="InterPro"/>
</dbReference>
<evidence type="ECO:0000313" key="6">
    <source>
        <dbReference type="EMBL" id="CAE7342358.1"/>
    </source>
</evidence>
<gene>
    <name evidence="6" type="primary">RBMX2</name>
    <name evidence="6" type="ORF">SNAT2548_LOCUS17922</name>
</gene>
<dbReference type="GO" id="GO:0005686">
    <property type="term" value="C:U2 snRNP"/>
    <property type="evidence" value="ECO:0007669"/>
    <property type="project" value="TreeGrafter"/>
</dbReference>
<dbReference type="GO" id="GO:0003723">
    <property type="term" value="F:RNA binding"/>
    <property type="evidence" value="ECO:0007669"/>
    <property type="project" value="UniProtKB-UniRule"/>
</dbReference>
<feature type="region of interest" description="Disordered" evidence="4">
    <location>
        <begin position="282"/>
        <end position="329"/>
    </location>
</feature>
<dbReference type="InterPro" id="IPR029044">
    <property type="entry name" value="Nucleotide-diphossugar_trans"/>
</dbReference>
<accession>A0A812PQ00</accession>
<dbReference type="PANTHER" id="PTHR45880:SF1">
    <property type="entry name" value="RNA-BINDING MOTIF PROTEIN, X-LINKED 2"/>
    <property type="match status" value="1"/>
</dbReference>
<feature type="compositionally biased region" description="Basic and acidic residues" evidence="4">
    <location>
        <begin position="308"/>
        <end position="329"/>
    </location>
</feature>
<dbReference type="SUPFAM" id="SSF54928">
    <property type="entry name" value="RNA-binding domain, RBD"/>
    <property type="match status" value="1"/>
</dbReference>
<dbReference type="InterPro" id="IPR000504">
    <property type="entry name" value="RRM_dom"/>
</dbReference>
<dbReference type="InterPro" id="IPR035979">
    <property type="entry name" value="RBD_domain_sf"/>
</dbReference>
<dbReference type="CDD" id="cd12411">
    <property type="entry name" value="RRM_ist3_like"/>
    <property type="match status" value="1"/>
</dbReference>
<dbReference type="Pfam" id="PF03407">
    <property type="entry name" value="Nucleotid_trans"/>
    <property type="match status" value="1"/>
</dbReference>
<dbReference type="Proteomes" id="UP000604046">
    <property type="component" value="Unassembled WGS sequence"/>
</dbReference>
<keyword evidence="2 3" id="KW-0694">RNA-binding</keyword>
<feature type="domain" description="RRM" evidence="5">
    <location>
        <begin position="107"/>
        <end position="185"/>
    </location>
</feature>
<dbReference type="InterPro" id="IPR012677">
    <property type="entry name" value="Nucleotide-bd_a/b_plait_sf"/>
</dbReference>
<name>A0A812PQ00_9DINO</name>
<sequence>MGSLPERLLSNGVFGAGGRIPPEPQKGRELWMMGRGGGQQSSFDSCLVYKGKCESGICLLQCPKGPCFTGEAAQRYNVNAQRQITRKELKEGIEGARSWHHQYKDSAYIYVGGLHEGLTEGDVVIVFSQFGEIVDCHMVRDRSTGKSKGFAFVCYDDQRSTVLAVDNMNGYQLLKRTLRVDHIEKFKAPKEFDENDLDAEGNPKLLEYKASGAEGKGYQVYNVLESQKKIVEAMKARKQYWEDQKAKEAPEDEDEAWARSFEENLIDIKEAEKEKKRLKKLKKDKKELKRMKKEAKKLKKEAKKVKKETKESKKKVEPGEKVKKETKKEAKSDLVAYPENAARHAGKKPAKAKANAVWIPKAAADRLDWMCRAEAATRSNAVASWVQQRFQALGVAGDNSLPRGDAESKLGELPEDLQNLGNALTELLSRTQTKAMDFQPLLVTWTTGEKSFVQQALNLALSIRRNVPHLEHRFVVVAMDARAYKELKDEGFHSLLYSSGTSDLSDLIWKFRWWLLLVAVRYGLRLAVVDSDVVAFRDPFPLLGHDADMEIATEHFWPQKHLWKGWGAQK</sequence>
<proteinExistence type="inferred from homology"/>
<dbReference type="InterPro" id="IPR005069">
    <property type="entry name" value="Nucl-diP-sugar_transferase"/>
</dbReference>
<dbReference type="GO" id="GO:0071013">
    <property type="term" value="C:catalytic step 2 spliceosome"/>
    <property type="evidence" value="ECO:0007669"/>
    <property type="project" value="TreeGrafter"/>
</dbReference>
<dbReference type="Gene3D" id="3.30.70.330">
    <property type="match status" value="1"/>
</dbReference>
<dbReference type="PANTHER" id="PTHR45880">
    <property type="entry name" value="RNA-BINDING MOTIF PROTEIN, X-LINKED 2"/>
    <property type="match status" value="1"/>
</dbReference>
<evidence type="ECO:0000259" key="5">
    <source>
        <dbReference type="PROSITE" id="PS50102"/>
    </source>
</evidence>
<dbReference type="OrthoDB" id="2573941at2759"/>
<feature type="compositionally biased region" description="Basic residues" evidence="4">
    <location>
        <begin position="282"/>
        <end position="307"/>
    </location>
</feature>
<dbReference type="InterPro" id="IPR051847">
    <property type="entry name" value="RNA_proc/Spliceosome_comp"/>
</dbReference>
<dbReference type="GO" id="GO:0071011">
    <property type="term" value="C:precatalytic spliceosome"/>
    <property type="evidence" value="ECO:0007669"/>
    <property type="project" value="TreeGrafter"/>
</dbReference>
<dbReference type="AlphaFoldDB" id="A0A812PQ00"/>
<dbReference type="PROSITE" id="PS50102">
    <property type="entry name" value="RRM"/>
    <property type="match status" value="1"/>
</dbReference>
<evidence type="ECO:0000256" key="2">
    <source>
        <dbReference type="ARBA" id="ARBA00022884"/>
    </source>
</evidence>
<dbReference type="Pfam" id="PF00076">
    <property type="entry name" value="RRM_1"/>
    <property type="match status" value="1"/>
</dbReference>